<accession>A0A848GE46</accession>
<evidence type="ECO:0000313" key="2">
    <source>
        <dbReference type="EMBL" id="NML28956.1"/>
    </source>
</evidence>
<dbReference type="EMBL" id="JABBGA010000041">
    <property type="protein sequence ID" value="NML28956.1"/>
    <property type="molecule type" value="Genomic_DNA"/>
</dbReference>
<dbReference type="InterPro" id="IPR011990">
    <property type="entry name" value="TPR-like_helical_dom_sf"/>
</dbReference>
<reference evidence="2 3" key="1">
    <citation type="submission" date="2020-04" db="EMBL/GenBank/DDBJ databases">
        <title>Zoogloea sp. G-4-1-14 isolated from soil.</title>
        <authorList>
            <person name="Dahal R.H."/>
        </authorList>
    </citation>
    <scope>NUCLEOTIDE SEQUENCE [LARGE SCALE GENOMIC DNA]</scope>
    <source>
        <strain evidence="2 3">G-4-1-14</strain>
    </source>
</reference>
<dbReference type="Gene3D" id="1.25.40.10">
    <property type="entry name" value="Tetratricopeptide repeat domain"/>
    <property type="match status" value="1"/>
</dbReference>
<gene>
    <name evidence="2" type="ORF">HHL15_24705</name>
</gene>
<dbReference type="SUPFAM" id="SSF48452">
    <property type="entry name" value="TPR-like"/>
    <property type="match status" value="1"/>
</dbReference>
<dbReference type="Proteomes" id="UP000580043">
    <property type="component" value="Unassembled WGS sequence"/>
</dbReference>
<dbReference type="RefSeq" id="WP_169148457.1">
    <property type="nucleotide sequence ID" value="NZ_JABBGA010000041.1"/>
</dbReference>
<evidence type="ECO:0000313" key="3">
    <source>
        <dbReference type="Proteomes" id="UP000580043"/>
    </source>
</evidence>
<evidence type="ECO:0000256" key="1">
    <source>
        <dbReference type="SAM" id="MobiDB-lite"/>
    </source>
</evidence>
<comment type="caution">
    <text evidence="2">The sequence shown here is derived from an EMBL/GenBank/DDBJ whole genome shotgun (WGS) entry which is preliminary data.</text>
</comment>
<feature type="region of interest" description="Disordered" evidence="1">
    <location>
        <begin position="156"/>
        <end position="183"/>
    </location>
</feature>
<keyword evidence="3" id="KW-1185">Reference proteome</keyword>
<organism evidence="2 3">
    <name type="scientific">Zoogloea dura</name>
    <dbReference type="NCBI Taxonomy" id="2728840"/>
    <lineage>
        <taxon>Bacteria</taxon>
        <taxon>Pseudomonadati</taxon>
        <taxon>Pseudomonadota</taxon>
        <taxon>Betaproteobacteria</taxon>
        <taxon>Rhodocyclales</taxon>
        <taxon>Zoogloeaceae</taxon>
        <taxon>Zoogloea</taxon>
    </lineage>
</organism>
<proteinExistence type="predicted"/>
<sequence length="183" mass="20217">MNLFTGESSRALFGGDAPESVNRLLHEAAAAHADPTKAEALLWSARLSAPHCLPVYFAQYKFYFYRRRLEDAERCARDGLRVAGEQARIGRHWREVQGGDADFGGVGPARFWLFTLKALAFIRLRLGDRAEAQALLDKAAQLDPDDNLGASVIARLKDESAPTRKGRPWTPPDAPTSDPDETP</sequence>
<name>A0A848GE46_9RHOO</name>
<dbReference type="AlphaFoldDB" id="A0A848GE46"/>
<protein>
    <submittedName>
        <fullName evidence="2">Tetratricopeptide repeat protein</fullName>
    </submittedName>
</protein>